<dbReference type="GO" id="GO:0016746">
    <property type="term" value="F:acyltransferase activity"/>
    <property type="evidence" value="ECO:0007669"/>
    <property type="project" value="UniProtKB-KW"/>
</dbReference>
<dbReference type="Proteomes" id="UP000249299">
    <property type="component" value="Unassembled WGS sequence"/>
</dbReference>
<dbReference type="InterPro" id="IPR050500">
    <property type="entry name" value="Phos_Acetyltrans/Butyryltrans"/>
</dbReference>
<gene>
    <name evidence="5" type="ORF">CH339_09030</name>
</gene>
<comment type="similarity">
    <text evidence="1">Belongs to the phosphate acetyltransferase and butyryltransferase family.</text>
</comment>
<evidence type="ECO:0000256" key="2">
    <source>
        <dbReference type="ARBA" id="ARBA00022679"/>
    </source>
</evidence>
<evidence type="ECO:0000313" key="5">
    <source>
        <dbReference type="EMBL" id="RAI27845.1"/>
    </source>
</evidence>
<dbReference type="NCBIfam" id="NF006045">
    <property type="entry name" value="PRK08190.1"/>
    <property type="match status" value="1"/>
</dbReference>
<dbReference type="InterPro" id="IPR012147">
    <property type="entry name" value="P_Ac_Bu_trans"/>
</dbReference>
<proteinExistence type="inferred from homology"/>
<dbReference type="SUPFAM" id="SSF53659">
    <property type="entry name" value="Isocitrate/Isopropylmalate dehydrogenase-like"/>
    <property type="match status" value="1"/>
</dbReference>
<dbReference type="AlphaFoldDB" id="A0A327JQ62"/>
<evidence type="ECO:0000259" key="4">
    <source>
        <dbReference type="Pfam" id="PF01515"/>
    </source>
</evidence>
<keyword evidence="3" id="KW-0012">Acyltransferase</keyword>
<keyword evidence="6" id="KW-1185">Reference proteome</keyword>
<dbReference type="NCBIfam" id="NF008852">
    <property type="entry name" value="PRK11890.1"/>
    <property type="match status" value="1"/>
</dbReference>
<organism evidence="5 6">
    <name type="scientific">Rhodobium orientis</name>
    <dbReference type="NCBI Taxonomy" id="34017"/>
    <lineage>
        <taxon>Bacteria</taxon>
        <taxon>Pseudomonadati</taxon>
        <taxon>Pseudomonadota</taxon>
        <taxon>Alphaproteobacteria</taxon>
        <taxon>Hyphomicrobiales</taxon>
        <taxon>Rhodobiaceae</taxon>
        <taxon>Rhodobium</taxon>
    </lineage>
</organism>
<feature type="domain" description="Phosphate acetyl/butaryl transferase" evidence="4">
    <location>
        <begin position="97"/>
        <end position="311"/>
    </location>
</feature>
<name>A0A327JQ62_9HYPH</name>
<protein>
    <recommendedName>
        <fullName evidence="4">Phosphate acetyl/butaryl transferase domain-containing protein</fullName>
    </recommendedName>
</protein>
<reference evidence="5 6" key="1">
    <citation type="submission" date="2017-07" db="EMBL/GenBank/DDBJ databases">
        <title>Draft Genome Sequences of Select Purple Nonsulfur Bacteria.</title>
        <authorList>
            <person name="Lasarre B."/>
            <person name="Mckinlay J.B."/>
        </authorList>
    </citation>
    <scope>NUCLEOTIDE SEQUENCE [LARGE SCALE GENOMIC DNA]</scope>
    <source>
        <strain evidence="5 6">DSM 11290</strain>
    </source>
</reference>
<dbReference type="PIRSF" id="PIRSF000428">
    <property type="entry name" value="P_Ac_trans"/>
    <property type="match status" value="1"/>
</dbReference>
<dbReference type="OrthoDB" id="9800237at2"/>
<evidence type="ECO:0000256" key="1">
    <source>
        <dbReference type="ARBA" id="ARBA00005656"/>
    </source>
</evidence>
<comment type="caution">
    <text evidence="5">The sequence shown here is derived from an EMBL/GenBank/DDBJ whole genome shotgun (WGS) entry which is preliminary data.</text>
</comment>
<dbReference type="EMBL" id="NPEV01000014">
    <property type="protein sequence ID" value="RAI27845.1"/>
    <property type="molecule type" value="Genomic_DNA"/>
</dbReference>
<sequence length="322" mass="33262">MTVHASLSAGDRLEQSDAGRQFDDLKALCGGMPPLPTAVVHPCDETSLRSAVEGAREGLIDPVLVGPRARIEAIAGQLDIDIAAARIVDADTPFAAATKGIELAVRGEVGAVMKGALHTDELMAAVVKRDGGLRTSKRISHVFMLRVATYPKPLMITDGVVNITPGLEDKAHIAQNAIDLAAALGIEQPRVAVLSAVETVNPKIASTVDAAALCKMADRGQIRGGIIDGPLAFDNAISAEAARTKGIASQVAGEPDILLVPDLASGNMLVKQLSFLANGEVAGIILGTSVPVILTSRADSLQSRLSSCALAVLLANRARANA</sequence>
<dbReference type="PANTHER" id="PTHR43356">
    <property type="entry name" value="PHOSPHATE ACETYLTRANSFERASE"/>
    <property type="match status" value="1"/>
</dbReference>
<dbReference type="PANTHER" id="PTHR43356:SF2">
    <property type="entry name" value="PHOSPHATE ACETYLTRANSFERASE"/>
    <property type="match status" value="1"/>
</dbReference>
<evidence type="ECO:0000313" key="6">
    <source>
        <dbReference type="Proteomes" id="UP000249299"/>
    </source>
</evidence>
<evidence type="ECO:0000256" key="3">
    <source>
        <dbReference type="ARBA" id="ARBA00023315"/>
    </source>
</evidence>
<dbReference type="Pfam" id="PF01515">
    <property type="entry name" value="PTA_PTB"/>
    <property type="match status" value="1"/>
</dbReference>
<dbReference type="Gene3D" id="3.40.718.10">
    <property type="entry name" value="Isopropylmalate Dehydrogenase"/>
    <property type="match status" value="1"/>
</dbReference>
<dbReference type="RefSeq" id="WP_111434017.1">
    <property type="nucleotide sequence ID" value="NZ_JACIGG010000008.1"/>
</dbReference>
<accession>A0A327JQ62</accession>
<dbReference type="InterPro" id="IPR002505">
    <property type="entry name" value="PTA_PTB"/>
</dbReference>
<keyword evidence="2" id="KW-0808">Transferase</keyword>